<reference evidence="1" key="2">
    <citation type="submission" date="2013-04" db="UniProtKB">
        <authorList>
            <consortium name="EnsemblPlants"/>
        </authorList>
    </citation>
    <scope>IDENTIFICATION</scope>
</reference>
<protein>
    <submittedName>
        <fullName evidence="1">Uncharacterized protein</fullName>
    </submittedName>
</protein>
<organism evidence="1">
    <name type="scientific">Oryza brachyantha</name>
    <name type="common">malo sina</name>
    <dbReference type="NCBI Taxonomy" id="4533"/>
    <lineage>
        <taxon>Eukaryota</taxon>
        <taxon>Viridiplantae</taxon>
        <taxon>Streptophyta</taxon>
        <taxon>Embryophyta</taxon>
        <taxon>Tracheophyta</taxon>
        <taxon>Spermatophyta</taxon>
        <taxon>Magnoliopsida</taxon>
        <taxon>Liliopsida</taxon>
        <taxon>Poales</taxon>
        <taxon>Poaceae</taxon>
        <taxon>BOP clade</taxon>
        <taxon>Oryzoideae</taxon>
        <taxon>Oryzeae</taxon>
        <taxon>Oryzinae</taxon>
        <taxon>Oryza</taxon>
    </lineage>
</organism>
<sequence>ARTGARARCKWPFLRFVERARDRLLGEQCGGEECGRVVYEWCIGHKILRDSWFIKTKLARRKELY</sequence>
<dbReference type="Gramene" id="OB03G17890.1">
    <property type="protein sequence ID" value="OB03G17890.1"/>
    <property type="gene ID" value="OB03G17890"/>
</dbReference>
<accession>J3LL63</accession>
<reference evidence="1" key="1">
    <citation type="journal article" date="2013" name="Nat. Commun.">
        <title>Whole-genome sequencing of Oryza brachyantha reveals mechanisms underlying Oryza genome evolution.</title>
        <authorList>
            <person name="Chen J."/>
            <person name="Huang Q."/>
            <person name="Gao D."/>
            <person name="Wang J."/>
            <person name="Lang Y."/>
            <person name="Liu T."/>
            <person name="Li B."/>
            <person name="Bai Z."/>
            <person name="Luis Goicoechea J."/>
            <person name="Liang C."/>
            <person name="Chen C."/>
            <person name="Zhang W."/>
            <person name="Sun S."/>
            <person name="Liao Y."/>
            <person name="Zhang X."/>
            <person name="Yang L."/>
            <person name="Song C."/>
            <person name="Wang M."/>
            <person name="Shi J."/>
            <person name="Liu G."/>
            <person name="Liu J."/>
            <person name="Zhou H."/>
            <person name="Zhou W."/>
            <person name="Yu Q."/>
            <person name="An N."/>
            <person name="Chen Y."/>
            <person name="Cai Q."/>
            <person name="Wang B."/>
            <person name="Liu B."/>
            <person name="Min J."/>
            <person name="Huang Y."/>
            <person name="Wu H."/>
            <person name="Li Z."/>
            <person name="Zhang Y."/>
            <person name="Yin Y."/>
            <person name="Song W."/>
            <person name="Jiang J."/>
            <person name="Jackson S.A."/>
            <person name="Wing R.A."/>
            <person name="Wang J."/>
            <person name="Chen M."/>
        </authorList>
    </citation>
    <scope>NUCLEOTIDE SEQUENCE [LARGE SCALE GENOMIC DNA]</scope>
    <source>
        <strain evidence="1">cv. IRGC 101232</strain>
    </source>
</reference>
<name>J3LL63_ORYBR</name>
<dbReference type="AlphaFoldDB" id="J3LL63"/>
<dbReference type="Proteomes" id="UP000006038">
    <property type="component" value="Chromosome 3"/>
</dbReference>
<evidence type="ECO:0000313" key="1">
    <source>
        <dbReference type="EnsemblPlants" id="OB03G17890.1"/>
    </source>
</evidence>
<dbReference type="EnsemblPlants" id="OB03G17890.1">
    <property type="protein sequence ID" value="OB03G17890.1"/>
    <property type="gene ID" value="OB03G17890"/>
</dbReference>
<keyword evidence="2" id="KW-1185">Reference proteome</keyword>
<proteinExistence type="predicted"/>
<dbReference type="HOGENOM" id="CLU_2856539_0_0_1"/>
<evidence type="ECO:0000313" key="2">
    <source>
        <dbReference type="Proteomes" id="UP000006038"/>
    </source>
</evidence>